<accession>A0ABQ0LPP8</accession>
<protein>
    <recommendedName>
        <fullName evidence="4">Glycopeptide</fullName>
    </recommendedName>
</protein>
<keyword evidence="1" id="KW-0812">Transmembrane</keyword>
<evidence type="ECO:0000313" key="3">
    <source>
        <dbReference type="Proteomes" id="UP000815677"/>
    </source>
</evidence>
<keyword evidence="3" id="KW-1185">Reference proteome</keyword>
<evidence type="ECO:0008006" key="4">
    <source>
        <dbReference type="Google" id="ProtNLM"/>
    </source>
</evidence>
<dbReference type="Proteomes" id="UP000815677">
    <property type="component" value="Unassembled WGS sequence"/>
</dbReference>
<reference evidence="2" key="1">
    <citation type="submission" date="2014-09" db="EMBL/GenBank/DDBJ databases">
        <title>Genome sequence of the luminous mushroom Mycena chlorophos for searching fungal bioluminescence genes.</title>
        <authorList>
            <person name="Tanaka Y."/>
            <person name="Kasuga D."/>
            <person name="Oba Y."/>
            <person name="Hase S."/>
            <person name="Sato K."/>
            <person name="Oba Y."/>
            <person name="Sakakibara Y."/>
        </authorList>
    </citation>
    <scope>NUCLEOTIDE SEQUENCE</scope>
</reference>
<sequence length="279" mass="29619">MGVRNNLRATKSTESQALAFPRGFRWPNAHLSTDGARSQDRELLKTDNKDGHVLCAASWCATRIALKHVHARKIFKREESQVVSQQPSFPFSPLFVTSCFTMFSVAALTLFAFAFASVRGESHTITFTNKCALFPLGLDSSIFKLSRLSGAALELSPTLIQNGNVLSTGGAYTTNGPISAAIAYLQTGSCGFNGEDCTLLEVTLQNPTSPGSGSSVDLSLIPPHAFSVTSGFGYYNGCDGTGADCSSADCPTAFHSSGDTTVQVACQDDNVDLAITFCD</sequence>
<organism evidence="2 3">
    <name type="scientific">Mycena chlorophos</name>
    <name type="common">Agaric fungus</name>
    <name type="synonym">Agaricus chlorophos</name>
    <dbReference type="NCBI Taxonomy" id="658473"/>
    <lineage>
        <taxon>Eukaryota</taxon>
        <taxon>Fungi</taxon>
        <taxon>Dikarya</taxon>
        <taxon>Basidiomycota</taxon>
        <taxon>Agaricomycotina</taxon>
        <taxon>Agaricomycetes</taxon>
        <taxon>Agaricomycetidae</taxon>
        <taxon>Agaricales</taxon>
        <taxon>Marasmiineae</taxon>
        <taxon>Mycenaceae</taxon>
        <taxon>Mycena</taxon>
    </lineage>
</organism>
<proteinExistence type="predicted"/>
<feature type="transmembrane region" description="Helical" evidence="1">
    <location>
        <begin position="94"/>
        <end position="116"/>
    </location>
</feature>
<keyword evidence="1" id="KW-1133">Transmembrane helix</keyword>
<evidence type="ECO:0000256" key="1">
    <source>
        <dbReference type="SAM" id="Phobius"/>
    </source>
</evidence>
<dbReference type="EMBL" id="DF848130">
    <property type="protein sequence ID" value="GAT53083.1"/>
    <property type="molecule type" value="Genomic_DNA"/>
</dbReference>
<keyword evidence="1" id="KW-0472">Membrane</keyword>
<gene>
    <name evidence="2" type="ORF">MCHLO_10082</name>
</gene>
<name>A0ABQ0LPP8_MYCCL</name>
<evidence type="ECO:0000313" key="2">
    <source>
        <dbReference type="EMBL" id="GAT53083.1"/>
    </source>
</evidence>